<evidence type="ECO:0000259" key="3">
    <source>
        <dbReference type="Pfam" id="PF13456"/>
    </source>
</evidence>
<keyword evidence="6" id="KW-1185">Reference proteome</keyword>
<organism evidence="5 6">
    <name type="scientific">Arabidopsis suecica</name>
    <name type="common">Swedish thale-cress</name>
    <name type="synonym">Cardaminopsis suecica</name>
    <dbReference type="NCBI Taxonomy" id="45249"/>
    <lineage>
        <taxon>Eukaryota</taxon>
        <taxon>Viridiplantae</taxon>
        <taxon>Streptophyta</taxon>
        <taxon>Embryophyta</taxon>
        <taxon>Tracheophyta</taxon>
        <taxon>Spermatophyta</taxon>
        <taxon>Magnoliopsida</taxon>
        <taxon>eudicotyledons</taxon>
        <taxon>Gunneridae</taxon>
        <taxon>Pentapetalae</taxon>
        <taxon>rosids</taxon>
        <taxon>malvids</taxon>
        <taxon>Brassicales</taxon>
        <taxon>Brassicaceae</taxon>
        <taxon>Camelineae</taxon>
        <taxon>Arabidopsis</taxon>
    </lineage>
</organism>
<dbReference type="AlphaFoldDB" id="A0A8T2AI72"/>
<dbReference type="InterPro" id="IPR000477">
    <property type="entry name" value="RT_dom"/>
</dbReference>
<feature type="region of interest" description="Disordered" evidence="1">
    <location>
        <begin position="271"/>
        <end position="293"/>
    </location>
</feature>
<dbReference type="GO" id="GO:0004523">
    <property type="term" value="F:RNA-DNA hybrid ribonuclease activity"/>
    <property type="evidence" value="ECO:0007669"/>
    <property type="project" value="InterPro"/>
</dbReference>
<evidence type="ECO:0000313" key="6">
    <source>
        <dbReference type="Proteomes" id="UP000694251"/>
    </source>
</evidence>
<feature type="domain" description="Reverse transcriptase" evidence="2">
    <location>
        <begin position="583"/>
        <end position="675"/>
    </location>
</feature>
<evidence type="ECO:0000259" key="2">
    <source>
        <dbReference type="Pfam" id="PF00078"/>
    </source>
</evidence>
<feature type="compositionally biased region" description="Basic residues" evidence="1">
    <location>
        <begin position="279"/>
        <end position="293"/>
    </location>
</feature>
<dbReference type="Pfam" id="PF14111">
    <property type="entry name" value="DUF4283"/>
    <property type="match status" value="1"/>
</dbReference>
<proteinExistence type="predicted"/>
<sequence length="1195" mass="134858">MSASIDRALMALSLREEEEPFVMPDLPEYCSSEKNVLSIMGRLLNPDCQKMSSLIMNMPRKWQMVGRVRGVGLSQEKFQFIFKHEQEMEAILERGVHIFNDWISMREDKLLFDKQKGKGIPKEPEKIIKEADLLFGVVKEHQYLLVAEGAEKITRQERIKKSLEDLKNDPLGEKTCLRLESSPLVSGDISKGKGLIFQYANLNIGADKGIKTVKNNKDGFSKGQGKKDLSWSTGNSFSSMRGEASFVSDPGLPSAEGSTVFRTGFSEASSSGTFLKNDKPRKRPFKTRRRKGSKAAVSGAGVVEVPISEDMQEWLGYERVFTVNPVGLSGGLALFWKKGVKVEIKYADKNLIDLCVQFGSVEFFVSCVYGEPASVDRPMLWERISRIGIQRNECWCMVGDFNAIIHNGEKMGGPRRGDASFLPFKDMLQAYGMNELPSQGNMKANRRKQRLNKLMDINGNLQSSKASKGSIAQAYFNNLFTSSSPGNFQDLFQDFQPRVTEGMNNALISKVTDKEIKEAIFAIRPSSAPRADGFNGLFFQKFWSVIGVQVKSPEKMSDLRPINLCSVLYKTISKLYGMIKPGRGLRQGNLLSPFLFILCTEGLTHLMNRAERQGLLNGIQFSEDGPSVHHLLFADDSLFLCKVDSDQVRVIKEIFNEYGEATGQRINYAKSSITFGDKVDDSLKVAIKAQLGISNEGGAGSYLGLPECFSGSKIEMLDFIKDRLKSRFSGWFARSLSMGGKEILLKAVAMVMPVYAMSCFKLPMTTCQNITSVMSDFWWSALEHKRKIHWVSWDKLCLSKKDGGLGFRGIECFNQALLAKQAWRCVQDKDCLLAQVLKSRYFEDEEFLEAEIGSRPSFGWRSIVHGRELLIKGLRKMVGNGRIEVGTERPWRNIFSLMILVAFLLQKPGVDRDDFYSWDTKSGDYTVNTGYVPACEVNKADFLLQARMQPSVNGLKEMIWLDLRSKRVFSWILWRLWKNRNKFFFEGIGFCPHDSMRTIWDDVDEWLLAQNVAQNVEEELDSFTGSKVKKWEKPPDLWTKCNISLSWSNRNRLGGGAWVVRGVDGKVKVHSRKVFCGLNNKKEAMLMCLTWAMESMFSLKINKVIFAAEAHDIFGAMARPKAWPSFSHQVVEINHFLNKIKDCKLEVVSAASNRGSSFIAQSVTSDGRFQDYVAAGHPVWLHGLFEEERLASLIS</sequence>
<feature type="domain" description="DUF4283" evidence="4">
    <location>
        <begin position="33"/>
        <end position="102"/>
    </location>
</feature>
<dbReference type="GO" id="GO:0003676">
    <property type="term" value="F:nucleic acid binding"/>
    <property type="evidence" value="ECO:0007669"/>
    <property type="project" value="InterPro"/>
</dbReference>
<feature type="domain" description="RNase H type-1" evidence="3">
    <location>
        <begin position="1046"/>
        <end position="1156"/>
    </location>
</feature>
<dbReference type="InterPro" id="IPR025558">
    <property type="entry name" value="DUF4283"/>
</dbReference>
<dbReference type="PANTHER" id="PTHR33116:SF86">
    <property type="entry name" value="REVERSE TRANSCRIPTASE DOMAIN-CONTAINING PROTEIN"/>
    <property type="match status" value="1"/>
</dbReference>
<accession>A0A8T2AI72</accession>
<dbReference type="Pfam" id="PF13456">
    <property type="entry name" value="RVT_3"/>
    <property type="match status" value="1"/>
</dbReference>
<evidence type="ECO:0000313" key="5">
    <source>
        <dbReference type="EMBL" id="KAG7572654.1"/>
    </source>
</evidence>
<dbReference type="Proteomes" id="UP000694251">
    <property type="component" value="Chromosome 9"/>
</dbReference>
<protein>
    <submittedName>
        <fullName evidence="5">Ribonuclease H domain</fullName>
    </submittedName>
</protein>
<gene>
    <name evidence="5" type="ORF">ISN44_As09g010110</name>
</gene>
<dbReference type="EMBL" id="JAEFBJ010000009">
    <property type="protein sequence ID" value="KAG7572654.1"/>
    <property type="molecule type" value="Genomic_DNA"/>
</dbReference>
<dbReference type="InterPro" id="IPR002156">
    <property type="entry name" value="RNaseH_domain"/>
</dbReference>
<reference evidence="5 6" key="1">
    <citation type="submission" date="2020-12" db="EMBL/GenBank/DDBJ databases">
        <title>Concerted genomic and epigenomic changes stabilize Arabidopsis allopolyploids.</title>
        <authorList>
            <person name="Chen Z."/>
        </authorList>
    </citation>
    <scope>NUCLEOTIDE SEQUENCE [LARGE SCALE GENOMIC DNA]</scope>
    <source>
        <strain evidence="5">As9502</strain>
        <tissue evidence="5">Leaf</tissue>
    </source>
</reference>
<comment type="caution">
    <text evidence="5">The sequence shown here is derived from an EMBL/GenBank/DDBJ whole genome shotgun (WGS) entry which is preliminary data.</text>
</comment>
<evidence type="ECO:0000259" key="4">
    <source>
        <dbReference type="Pfam" id="PF14111"/>
    </source>
</evidence>
<dbReference type="OrthoDB" id="1734132at2759"/>
<dbReference type="Pfam" id="PF00078">
    <property type="entry name" value="RVT_1"/>
    <property type="match status" value="1"/>
</dbReference>
<dbReference type="PANTHER" id="PTHR33116">
    <property type="entry name" value="REVERSE TRANSCRIPTASE ZINC-BINDING DOMAIN-CONTAINING PROTEIN-RELATED-RELATED"/>
    <property type="match status" value="1"/>
</dbReference>
<evidence type="ECO:0000256" key="1">
    <source>
        <dbReference type="SAM" id="MobiDB-lite"/>
    </source>
</evidence>
<name>A0A8T2AI72_ARASU</name>